<comment type="similarity">
    <text evidence="2 4">Belongs to the class-IV pyridoxal-phosphate-dependent aminotransferase family.</text>
</comment>
<keyword evidence="6" id="KW-0808">Transferase</keyword>
<gene>
    <name evidence="6" type="ORF">AGRA3207_002709</name>
</gene>
<evidence type="ECO:0000313" key="6">
    <source>
        <dbReference type="EMBL" id="QXJ21810.1"/>
    </source>
</evidence>
<dbReference type="SUPFAM" id="SSF56752">
    <property type="entry name" value="D-aminoacid aminotransferase-like PLP-dependent enzymes"/>
    <property type="match status" value="1"/>
</dbReference>
<dbReference type="PROSITE" id="PS00770">
    <property type="entry name" value="AA_TRANSFER_CLASS_4"/>
    <property type="match status" value="1"/>
</dbReference>
<dbReference type="InterPro" id="IPR043131">
    <property type="entry name" value="BCAT-like_N"/>
</dbReference>
<dbReference type="Proteomes" id="UP001049518">
    <property type="component" value="Chromosome"/>
</dbReference>
<dbReference type="InterPro" id="IPR036038">
    <property type="entry name" value="Aminotransferase-like"/>
</dbReference>
<sequence>MKCWINGVLYDPKEALISVFDHGLIAGDGVFETIKAVRGRPLVLARHLERLGRSAHGMGLPAPALDVIERGVMDVLADAPAWPVGWIRITHTSGIGPLASNRGDHGPNTVVAIAEGKPFPPAASVAVVPWPRCENGALAGLKTTSYGENVLALEYARQRGADEAIFANSAGGLCEGTGSNIFAVLDGSLITPPLSSGCLAGITRELVLECSGGTEANVAIGRLQHCEEAFLTSTTRDVQAIRMVDGVELPSAPGPITRQVKNIFDVLSAKLIDDPAATFI</sequence>
<evidence type="ECO:0000313" key="7">
    <source>
        <dbReference type="Proteomes" id="UP001049518"/>
    </source>
</evidence>
<accession>A0ABX8QSV6</accession>
<reference evidence="6" key="1">
    <citation type="submission" date="2020-07" db="EMBL/GenBank/DDBJ databases">
        <authorList>
            <person name="Tarantini F.S."/>
            <person name="Hong K.W."/>
            <person name="Chan K.G."/>
        </authorList>
    </citation>
    <scope>NUCLEOTIDE SEQUENCE</scope>
    <source>
        <strain evidence="6">32-07</strain>
    </source>
</reference>
<keyword evidence="6" id="KW-0032">Aminotransferase</keyword>
<evidence type="ECO:0000256" key="2">
    <source>
        <dbReference type="ARBA" id="ARBA00009320"/>
    </source>
</evidence>
<evidence type="ECO:0000256" key="4">
    <source>
        <dbReference type="RuleBase" id="RU004106"/>
    </source>
</evidence>
<dbReference type="Pfam" id="PF01063">
    <property type="entry name" value="Aminotran_4"/>
    <property type="match status" value="1"/>
</dbReference>
<organism evidence="6 7">
    <name type="scientific">Actinomadura graeca</name>
    <dbReference type="NCBI Taxonomy" id="2750812"/>
    <lineage>
        <taxon>Bacteria</taxon>
        <taxon>Bacillati</taxon>
        <taxon>Actinomycetota</taxon>
        <taxon>Actinomycetes</taxon>
        <taxon>Streptosporangiales</taxon>
        <taxon>Thermomonosporaceae</taxon>
        <taxon>Actinomadura</taxon>
    </lineage>
</organism>
<dbReference type="InterPro" id="IPR043132">
    <property type="entry name" value="BCAT-like_C"/>
</dbReference>
<dbReference type="GO" id="GO:0008483">
    <property type="term" value="F:transaminase activity"/>
    <property type="evidence" value="ECO:0007669"/>
    <property type="project" value="UniProtKB-KW"/>
</dbReference>
<comment type="cofactor">
    <cofactor evidence="1 5">
        <name>pyridoxal 5'-phosphate</name>
        <dbReference type="ChEBI" id="CHEBI:597326"/>
    </cofactor>
</comment>
<dbReference type="InterPro" id="IPR018300">
    <property type="entry name" value="Aminotrans_IV_CS"/>
</dbReference>
<dbReference type="PANTHER" id="PTHR42743:SF11">
    <property type="entry name" value="AMINODEOXYCHORISMATE LYASE"/>
    <property type="match status" value="1"/>
</dbReference>
<evidence type="ECO:0000256" key="3">
    <source>
        <dbReference type="ARBA" id="ARBA00022898"/>
    </source>
</evidence>
<dbReference type="PANTHER" id="PTHR42743">
    <property type="entry name" value="AMINO-ACID AMINOTRANSFERASE"/>
    <property type="match status" value="1"/>
</dbReference>
<protein>
    <submittedName>
        <fullName evidence="6">Aminotransferase class IV</fullName>
    </submittedName>
</protein>
<proteinExistence type="inferred from homology"/>
<evidence type="ECO:0000256" key="5">
    <source>
        <dbReference type="RuleBase" id="RU004516"/>
    </source>
</evidence>
<dbReference type="EMBL" id="CP059572">
    <property type="protein sequence ID" value="QXJ21810.1"/>
    <property type="molecule type" value="Genomic_DNA"/>
</dbReference>
<dbReference type="Gene3D" id="3.20.10.10">
    <property type="entry name" value="D-amino Acid Aminotransferase, subunit A, domain 2"/>
    <property type="match status" value="1"/>
</dbReference>
<keyword evidence="3 5" id="KW-0663">Pyridoxal phosphate</keyword>
<dbReference type="InterPro" id="IPR001544">
    <property type="entry name" value="Aminotrans_IV"/>
</dbReference>
<dbReference type="Gene3D" id="3.30.470.10">
    <property type="match status" value="1"/>
</dbReference>
<keyword evidence="7" id="KW-1185">Reference proteome</keyword>
<evidence type="ECO:0000256" key="1">
    <source>
        <dbReference type="ARBA" id="ARBA00001933"/>
    </source>
</evidence>
<name>A0ABX8QSV6_9ACTN</name>
<dbReference type="InterPro" id="IPR050571">
    <property type="entry name" value="Class-IV_PLP-Dep_Aminotrnsfr"/>
</dbReference>